<feature type="region of interest" description="Disordered" evidence="1">
    <location>
        <begin position="157"/>
        <end position="181"/>
    </location>
</feature>
<dbReference type="EMBL" id="JAVIJP010000087">
    <property type="protein sequence ID" value="KAL3616954.1"/>
    <property type="molecule type" value="Genomic_DNA"/>
</dbReference>
<evidence type="ECO:0000313" key="2">
    <source>
        <dbReference type="EMBL" id="KAL3616954.1"/>
    </source>
</evidence>
<sequence length="196" mass="21431">MPKGSKKRRADKKKQKNQLNYPSSASNHSHDVKQHDELKINSTGYGLKITSSVERDFEFGAKSNGINGGTVHDDEAAKSHNGRSSSNSSSDSSSDNEEHSRVTEVEEKITLLLGKQEKDEPIILEETEKKLSSEAIIQSVEEKPATVLDQDVLATQETAESSAVTEPLLDHSPSPEKKSSWKSCCGLFEVFSGSGR</sequence>
<protein>
    <submittedName>
        <fullName evidence="2">Uncharacterized protein</fullName>
    </submittedName>
</protein>
<feature type="compositionally biased region" description="Basic and acidic residues" evidence="1">
    <location>
        <begin position="96"/>
        <end position="105"/>
    </location>
</feature>
<feature type="region of interest" description="Disordered" evidence="1">
    <location>
        <begin position="1"/>
        <end position="41"/>
    </location>
</feature>
<feature type="compositionally biased region" description="Basic residues" evidence="1">
    <location>
        <begin position="1"/>
        <end position="16"/>
    </location>
</feature>
<accession>A0ABD3BID0</accession>
<gene>
    <name evidence="2" type="ORF">CASFOL_039348</name>
</gene>
<feature type="compositionally biased region" description="Polar residues" evidence="1">
    <location>
        <begin position="17"/>
        <end position="27"/>
    </location>
</feature>
<proteinExistence type="predicted"/>
<keyword evidence="3" id="KW-1185">Reference proteome</keyword>
<feature type="compositionally biased region" description="Basic and acidic residues" evidence="1">
    <location>
        <begin position="28"/>
        <end position="39"/>
    </location>
</feature>
<reference evidence="3" key="1">
    <citation type="journal article" date="2024" name="IScience">
        <title>Strigolactones Initiate the Formation of Haustorium-like Structures in Castilleja.</title>
        <authorList>
            <person name="Buerger M."/>
            <person name="Peterson D."/>
            <person name="Chory J."/>
        </authorList>
    </citation>
    <scope>NUCLEOTIDE SEQUENCE [LARGE SCALE GENOMIC DNA]</scope>
</reference>
<name>A0ABD3BID0_9LAMI</name>
<evidence type="ECO:0000256" key="1">
    <source>
        <dbReference type="SAM" id="MobiDB-lite"/>
    </source>
</evidence>
<comment type="caution">
    <text evidence="2">The sequence shown here is derived from an EMBL/GenBank/DDBJ whole genome shotgun (WGS) entry which is preliminary data.</text>
</comment>
<dbReference type="Proteomes" id="UP001632038">
    <property type="component" value="Unassembled WGS sequence"/>
</dbReference>
<dbReference type="PANTHER" id="PTHR37187">
    <property type="entry name" value="EXPRESSED PROTEIN"/>
    <property type="match status" value="1"/>
</dbReference>
<organism evidence="2 3">
    <name type="scientific">Castilleja foliolosa</name>
    <dbReference type="NCBI Taxonomy" id="1961234"/>
    <lineage>
        <taxon>Eukaryota</taxon>
        <taxon>Viridiplantae</taxon>
        <taxon>Streptophyta</taxon>
        <taxon>Embryophyta</taxon>
        <taxon>Tracheophyta</taxon>
        <taxon>Spermatophyta</taxon>
        <taxon>Magnoliopsida</taxon>
        <taxon>eudicotyledons</taxon>
        <taxon>Gunneridae</taxon>
        <taxon>Pentapetalae</taxon>
        <taxon>asterids</taxon>
        <taxon>lamiids</taxon>
        <taxon>Lamiales</taxon>
        <taxon>Orobanchaceae</taxon>
        <taxon>Pedicularideae</taxon>
        <taxon>Castillejinae</taxon>
        <taxon>Castilleja</taxon>
    </lineage>
</organism>
<feature type="compositionally biased region" description="Low complexity" evidence="1">
    <location>
        <begin position="82"/>
        <end position="93"/>
    </location>
</feature>
<dbReference type="PANTHER" id="PTHR37187:SF7">
    <property type="entry name" value="EXPRESSED PROTEIN"/>
    <property type="match status" value="1"/>
</dbReference>
<dbReference type="AlphaFoldDB" id="A0ABD3BID0"/>
<feature type="region of interest" description="Disordered" evidence="1">
    <location>
        <begin position="60"/>
        <end position="105"/>
    </location>
</feature>
<evidence type="ECO:0000313" key="3">
    <source>
        <dbReference type="Proteomes" id="UP001632038"/>
    </source>
</evidence>